<organism evidence="1 2">
    <name type="scientific">Lactobacillus crispatus</name>
    <dbReference type="NCBI Taxonomy" id="47770"/>
    <lineage>
        <taxon>Bacteria</taxon>
        <taxon>Bacillati</taxon>
        <taxon>Bacillota</taxon>
        <taxon>Bacilli</taxon>
        <taxon>Lactobacillales</taxon>
        <taxon>Lactobacillaceae</taxon>
        <taxon>Lactobacillus</taxon>
    </lineage>
</organism>
<dbReference type="Proteomes" id="UP001194414">
    <property type="component" value="Unassembled WGS sequence"/>
</dbReference>
<reference evidence="1" key="1">
    <citation type="submission" date="2020-07" db="EMBL/GenBank/DDBJ databases">
        <title>Comparative genomics analyses of Lactobacillus crispatus isolated from different ecological niches.</title>
        <authorList>
            <person name="Mancino W."/>
            <person name="Mancabelli L."/>
            <person name="Lugli G.A."/>
            <person name="Milani C."/>
            <person name="Viappiani A."/>
            <person name="Anzalone R."/>
            <person name="Longhi G."/>
            <person name="Ventura M."/>
            <person name="Turroni F."/>
        </authorList>
    </citation>
    <scope>NUCLEOTIDE SEQUENCE</scope>
    <source>
        <strain evidence="1">LB65</strain>
    </source>
</reference>
<evidence type="ECO:0000313" key="2">
    <source>
        <dbReference type="Proteomes" id="UP001194414"/>
    </source>
</evidence>
<proteinExistence type="predicted"/>
<sequence length="138" mass="16066">MYINVFGNTVFLYDSKELYSISIRILKNLNSNTFNDFQEYYYALSSVINALTALIIKNPKLASQLLTKIEKVSIPKPISYLKIRTNVLKYLLDYRLGKTDEKLISIKLENLKWLGLTDIAKDLTFFFNRIKNDRSPLS</sequence>
<dbReference type="AlphaFoldDB" id="A0AAW4DJA6"/>
<accession>A0AAW4DJA6</accession>
<dbReference type="RefSeq" id="WP_260264256.1">
    <property type="nucleotide sequence ID" value="NZ_JBBOJN010000062.1"/>
</dbReference>
<gene>
    <name evidence="1" type="ORF">HYQ56_0335</name>
</gene>
<comment type="caution">
    <text evidence="1">The sequence shown here is derived from an EMBL/GenBank/DDBJ whole genome shotgun (WGS) entry which is preliminary data.</text>
</comment>
<protein>
    <submittedName>
        <fullName evidence="1">Transcriptional regulator</fullName>
    </submittedName>
</protein>
<name>A0AAW4DJA6_9LACO</name>
<evidence type="ECO:0000313" key="1">
    <source>
        <dbReference type="EMBL" id="MBI1707356.1"/>
    </source>
</evidence>
<dbReference type="EMBL" id="JACCPP010000007">
    <property type="protein sequence ID" value="MBI1707356.1"/>
    <property type="molecule type" value="Genomic_DNA"/>
</dbReference>